<evidence type="ECO:0000256" key="7">
    <source>
        <dbReference type="RuleBase" id="RU363032"/>
    </source>
</evidence>
<feature type="transmembrane region" description="Helical" evidence="7">
    <location>
        <begin position="333"/>
        <end position="359"/>
    </location>
</feature>
<dbReference type="PROSITE" id="PS50928">
    <property type="entry name" value="ABC_TM1"/>
    <property type="match status" value="1"/>
</dbReference>
<proteinExistence type="inferred from homology"/>
<feature type="transmembrane region" description="Helical" evidence="7">
    <location>
        <begin position="162"/>
        <end position="191"/>
    </location>
</feature>
<dbReference type="CDD" id="cd06261">
    <property type="entry name" value="TM_PBP2"/>
    <property type="match status" value="1"/>
</dbReference>
<dbReference type="OrthoDB" id="398888at2"/>
<dbReference type="PANTHER" id="PTHR43386:SF1">
    <property type="entry name" value="D,D-DIPEPTIDE TRANSPORT SYSTEM PERMEASE PROTEIN DDPC-RELATED"/>
    <property type="match status" value="1"/>
</dbReference>
<evidence type="ECO:0000256" key="2">
    <source>
        <dbReference type="ARBA" id="ARBA00022448"/>
    </source>
</evidence>
<protein>
    <recommendedName>
        <fullName evidence="8">ABC transmembrane type-1 domain-containing protein</fullName>
    </recommendedName>
</protein>
<dbReference type="Proteomes" id="UP000184322">
    <property type="component" value="Chromosome"/>
</dbReference>
<keyword evidence="3" id="KW-1003">Cell membrane</keyword>
<keyword evidence="2 7" id="KW-0813">Transport</keyword>
<dbReference type="GO" id="GO:0005886">
    <property type="term" value="C:plasma membrane"/>
    <property type="evidence" value="ECO:0007669"/>
    <property type="project" value="UniProtKB-SubCell"/>
</dbReference>
<dbReference type="AlphaFoldDB" id="A0A1L4FSY4"/>
<feature type="transmembrane region" description="Helical" evidence="7">
    <location>
        <begin position="230"/>
        <end position="250"/>
    </location>
</feature>
<reference evidence="10" key="1">
    <citation type="submission" date="2016-10" db="EMBL/GenBank/DDBJ databases">
        <authorList>
            <person name="Beylefeld A."/>
            <person name="Abolnik C."/>
        </authorList>
    </citation>
    <scope>NUCLEOTIDE SEQUENCE [LARGE SCALE GENOMIC DNA]</scope>
    <source>
        <strain evidence="10">B359_6</strain>
    </source>
</reference>
<evidence type="ECO:0000256" key="5">
    <source>
        <dbReference type="ARBA" id="ARBA00022989"/>
    </source>
</evidence>
<gene>
    <name evidence="9" type="ORF">BLA55_03550</name>
</gene>
<dbReference type="Gene3D" id="1.10.3720.10">
    <property type="entry name" value="MetI-like"/>
    <property type="match status" value="1"/>
</dbReference>
<feature type="domain" description="ABC transmembrane type-1" evidence="8">
    <location>
        <begin position="164"/>
        <end position="354"/>
    </location>
</feature>
<dbReference type="RefSeq" id="WP_073372711.1">
    <property type="nucleotide sequence ID" value="NZ_CP017813.1"/>
</dbReference>
<evidence type="ECO:0000313" key="10">
    <source>
        <dbReference type="Proteomes" id="UP000184322"/>
    </source>
</evidence>
<dbReference type="InterPro" id="IPR000515">
    <property type="entry name" value="MetI-like"/>
</dbReference>
<name>A0A1L4FSY4_9BACT</name>
<keyword evidence="5 7" id="KW-1133">Transmembrane helix</keyword>
<keyword evidence="6 7" id="KW-0472">Membrane</keyword>
<dbReference type="PANTHER" id="PTHR43386">
    <property type="entry name" value="OLIGOPEPTIDE TRANSPORT SYSTEM PERMEASE PROTEIN APPC"/>
    <property type="match status" value="1"/>
</dbReference>
<evidence type="ECO:0000313" key="9">
    <source>
        <dbReference type="EMBL" id="APJ38708.1"/>
    </source>
</evidence>
<evidence type="ECO:0000256" key="4">
    <source>
        <dbReference type="ARBA" id="ARBA00022692"/>
    </source>
</evidence>
<dbReference type="Pfam" id="PF00528">
    <property type="entry name" value="BPD_transp_1"/>
    <property type="match status" value="1"/>
</dbReference>
<dbReference type="InterPro" id="IPR035906">
    <property type="entry name" value="MetI-like_sf"/>
</dbReference>
<feature type="transmembrane region" description="Helical" evidence="7">
    <location>
        <begin position="262"/>
        <end position="281"/>
    </location>
</feature>
<dbReference type="InterPro" id="IPR050366">
    <property type="entry name" value="BP-dependent_transpt_permease"/>
</dbReference>
<comment type="subcellular location">
    <subcellularLocation>
        <location evidence="1 7">Cell membrane</location>
        <topology evidence="1 7">Multi-pass membrane protein</topology>
    </subcellularLocation>
</comment>
<dbReference type="EMBL" id="CP017813">
    <property type="protein sequence ID" value="APJ38708.1"/>
    <property type="molecule type" value="Genomic_DNA"/>
</dbReference>
<feature type="transmembrane region" description="Helical" evidence="7">
    <location>
        <begin position="203"/>
        <end position="224"/>
    </location>
</feature>
<evidence type="ECO:0000256" key="1">
    <source>
        <dbReference type="ARBA" id="ARBA00004651"/>
    </source>
</evidence>
<evidence type="ECO:0000256" key="3">
    <source>
        <dbReference type="ARBA" id="ARBA00022475"/>
    </source>
</evidence>
<keyword evidence="4 7" id="KW-0812">Transmembrane</keyword>
<accession>A0A1L4FSY4</accession>
<feature type="transmembrane region" description="Helical" evidence="7">
    <location>
        <begin position="293"/>
        <end position="312"/>
    </location>
</feature>
<dbReference type="KEGG" id="mpul:BLA55_03550"/>
<dbReference type="SUPFAM" id="SSF161098">
    <property type="entry name" value="MetI-like"/>
    <property type="match status" value="1"/>
</dbReference>
<comment type="similarity">
    <text evidence="7">Belongs to the binding-protein-dependent transport system permease family.</text>
</comment>
<sequence>MEKQFSFVKNKKDFDNYQNTMQSNEFRLFLKRFFNSKINWFLFGSLVLIFFALIICVIFSKYSWNTAVLDSKYAYNLPSFFNPKITVSVKPNYELSNLQAMQNYGEFKIEKIQYVNDLARVTFNPYKLIQAIRIYNQEKPEQLMTFFGTNNLGIDNFSFFNYSFFITILIAFSSALASLIFSSILACCTQWFFSKIQNFSNNLILSIALLPSLIVAILFFNLFGYSHAKAFWILFVISIPNFYFSCLVKAKAIYNSDYIKAYIVSGLSSNQIIWKITFWQILKFNFALVSDQMSLSITILAALSFFNVSGILQNANIGNVFKGVIDNFQNYAFSIYVIISTIIFILLLKINSIKLFIAWNPELN</sequence>
<organism evidence="9 10">
    <name type="scientific">Mycoplasmopsis pullorum</name>
    <dbReference type="NCBI Taxonomy" id="48003"/>
    <lineage>
        <taxon>Bacteria</taxon>
        <taxon>Bacillati</taxon>
        <taxon>Mycoplasmatota</taxon>
        <taxon>Mycoplasmoidales</taxon>
        <taxon>Metamycoplasmataceae</taxon>
        <taxon>Mycoplasmopsis</taxon>
    </lineage>
</organism>
<evidence type="ECO:0000256" key="6">
    <source>
        <dbReference type="ARBA" id="ARBA00023136"/>
    </source>
</evidence>
<keyword evidence="10" id="KW-1185">Reference proteome</keyword>
<dbReference type="GO" id="GO:0055085">
    <property type="term" value="P:transmembrane transport"/>
    <property type="evidence" value="ECO:0007669"/>
    <property type="project" value="InterPro"/>
</dbReference>
<evidence type="ECO:0000259" key="8">
    <source>
        <dbReference type="PROSITE" id="PS50928"/>
    </source>
</evidence>
<feature type="transmembrane region" description="Helical" evidence="7">
    <location>
        <begin position="40"/>
        <end position="60"/>
    </location>
</feature>
<dbReference type="STRING" id="48003.BLA55_03550"/>